<sequence length="62" mass="7072">MQPHQTSSFGKPALSFPLNRRKNISFPSNSNYTIILTSLSQNNKHNLHHLPTKHINNNLQHG</sequence>
<protein>
    <submittedName>
        <fullName evidence="1">Uncharacterized protein</fullName>
    </submittedName>
</protein>
<evidence type="ECO:0000313" key="1">
    <source>
        <dbReference type="EMBL" id="RPA87616.1"/>
    </source>
</evidence>
<keyword evidence="2" id="KW-1185">Reference proteome</keyword>
<accession>A0A3N4IPD1</accession>
<organism evidence="1 2">
    <name type="scientific">Ascobolus immersus RN42</name>
    <dbReference type="NCBI Taxonomy" id="1160509"/>
    <lineage>
        <taxon>Eukaryota</taxon>
        <taxon>Fungi</taxon>
        <taxon>Dikarya</taxon>
        <taxon>Ascomycota</taxon>
        <taxon>Pezizomycotina</taxon>
        <taxon>Pezizomycetes</taxon>
        <taxon>Pezizales</taxon>
        <taxon>Ascobolaceae</taxon>
        <taxon>Ascobolus</taxon>
    </lineage>
</organism>
<dbReference type="OrthoDB" id="5876363at2759"/>
<name>A0A3N4IPD1_ASCIM</name>
<reference evidence="1 2" key="1">
    <citation type="journal article" date="2018" name="Nat. Ecol. Evol.">
        <title>Pezizomycetes genomes reveal the molecular basis of ectomycorrhizal truffle lifestyle.</title>
        <authorList>
            <person name="Murat C."/>
            <person name="Payen T."/>
            <person name="Noel B."/>
            <person name="Kuo A."/>
            <person name="Morin E."/>
            <person name="Chen J."/>
            <person name="Kohler A."/>
            <person name="Krizsan K."/>
            <person name="Balestrini R."/>
            <person name="Da Silva C."/>
            <person name="Montanini B."/>
            <person name="Hainaut M."/>
            <person name="Levati E."/>
            <person name="Barry K.W."/>
            <person name="Belfiori B."/>
            <person name="Cichocki N."/>
            <person name="Clum A."/>
            <person name="Dockter R.B."/>
            <person name="Fauchery L."/>
            <person name="Guy J."/>
            <person name="Iotti M."/>
            <person name="Le Tacon F."/>
            <person name="Lindquist E.A."/>
            <person name="Lipzen A."/>
            <person name="Malagnac F."/>
            <person name="Mello A."/>
            <person name="Molinier V."/>
            <person name="Miyauchi S."/>
            <person name="Poulain J."/>
            <person name="Riccioni C."/>
            <person name="Rubini A."/>
            <person name="Sitrit Y."/>
            <person name="Splivallo R."/>
            <person name="Traeger S."/>
            <person name="Wang M."/>
            <person name="Zifcakova L."/>
            <person name="Wipf D."/>
            <person name="Zambonelli A."/>
            <person name="Paolocci F."/>
            <person name="Nowrousian M."/>
            <person name="Ottonello S."/>
            <person name="Baldrian P."/>
            <person name="Spatafora J.W."/>
            <person name="Henrissat B."/>
            <person name="Nagy L.G."/>
            <person name="Aury J.M."/>
            <person name="Wincker P."/>
            <person name="Grigoriev I.V."/>
            <person name="Bonfante P."/>
            <person name="Martin F.M."/>
        </authorList>
    </citation>
    <scope>NUCLEOTIDE SEQUENCE [LARGE SCALE GENOMIC DNA]</scope>
    <source>
        <strain evidence="1 2">RN42</strain>
    </source>
</reference>
<dbReference type="Proteomes" id="UP000275078">
    <property type="component" value="Unassembled WGS sequence"/>
</dbReference>
<proteinExistence type="predicted"/>
<gene>
    <name evidence="1" type="ORF">BJ508DRAFT_62764</name>
</gene>
<dbReference type="EMBL" id="ML119646">
    <property type="protein sequence ID" value="RPA87616.1"/>
    <property type="molecule type" value="Genomic_DNA"/>
</dbReference>
<evidence type="ECO:0000313" key="2">
    <source>
        <dbReference type="Proteomes" id="UP000275078"/>
    </source>
</evidence>
<dbReference type="AlphaFoldDB" id="A0A3N4IPD1"/>